<evidence type="ECO:0000313" key="2">
    <source>
        <dbReference type="Proteomes" id="UP001611383"/>
    </source>
</evidence>
<protein>
    <submittedName>
        <fullName evidence="1">Uncharacterized protein</fullName>
    </submittedName>
</protein>
<dbReference type="RefSeq" id="WP_395814850.1">
    <property type="nucleotide sequence ID" value="NZ_CP043494.1"/>
</dbReference>
<dbReference type="Gene3D" id="3.40.630.30">
    <property type="match status" value="1"/>
</dbReference>
<reference evidence="1 2" key="1">
    <citation type="submission" date="2019-08" db="EMBL/GenBank/DDBJ databases">
        <title>Archangium and Cystobacter genomes.</title>
        <authorList>
            <person name="Chen I.-C.K."/>
            <person name="Wielgoss S."/>
        </authorList>
    </citation>
    <scope>NUCLEOTIDE SEQUENCE [LARGE SCALE GENOMIC DNA]</scope>
    <source>
        <strain evidence="1 2">Cbm 6</strain>
    </source>
</reference>
<dbReference type="SUPFAM" id="SSF55729">
    <property type="entry name" value="Acyl-CoA N-acyltransferases (Nat)"/>
    <property type="match status" value="1"/>
</dbReference>
<keyword evidence="2" id="KW-1185">Reference proteome</keyword>
<proteinExistence type="predicted"/>
<dbReference type="InterPro" id="IPR016181">
    <property type="entry name" value="Acyl_CoA_acyltransferase"/>
</dbReference>
<gene>
    <name evidence="1" type="ORF">F0U60_05330</name>
</gene>
<accession>A0ABY9WIH4</accession>
<evidence type="ECO:0000313" key="1">
    <source>
        <dbReference type="EMBL" id="WNG43589.1"/>
    </source>
</evidence>
<organism evidence="1 2">
    <name type="scientific">Archangium minus</name>
    <dbReference type="NCBI Taxonomy" id="83450"/>
    <lineage>
        <taxon>Bacteria</taxon>
        <taxon>Pseudomonadati</taxon>
        <taxon>Myxococcota</taxon>
        <taxon>Myxococcia</taxon>
        <taxon>Myxococcales</taxon>
        <taxon>Cystobacterineae</taxon>
        <taxon>Archangiaceae</taxon>
        <taxon>Archangium</taxon>
    </lineage>
</organism>
<name>A0ABY9WIH4_9BACT</name>
<sequence length="176" mass="20095">MPNDFQDPYEKDSIYFVAQHALNQQVVGVCRLVLQELRTLPTYNHFELFEHERRALERWKPGTYCEMGALAKLPNHSNVTPGLVAVAMTRASAMGMTHVLCCSDQRLFQSTQQHLGIPYQVIGRSRLFYGSVKIPCIVNISETLRQLERRRPRMIQDLALHTAASTHVPPPLELRA</sequence>
<dbReference type="Proteomes" id="UP001611383">
    <property type="component" value="Chromosome"/>
</dbReference>
<dbReference type="EMBL" id="CP043494">
    <property type="protein sequence ID" value="WNG43589.1"/>
    <property type="molecule type" value="Genomic_DNA"/>
</dbReference>